<accession>A0ABU3NQ78</accession>
<evidence type="ECO:0000313" key="3">
    <source>
        <dbReference type="Proteomes" id="UP001254165"/>
    </source>
</evidence>
<dbReference type="InterPro" id="IPR036390">
    <property type="entry name" value="WH_DNA-bd_sf"/>
</dbReference>
<dbReference type="Pfam" id="PF03551">
    <property type="entry name" value="PadR"/>
    <property type="match status" value="1"/>
</dbReference>
<proteinExistence type="predicted"/>
<dbReference type="InterPro" id="IPR052509">
    <property type="entry name" value="Metal_resp_DNA-bind_regulator"/>
</dbReference>
<dbReference type="Gene3D" id="1.10.10.10">
    <property type="entry name" value="Winged helix-like DNA-binding domain superfamily/Winged helix DNA-binding domain"/>
    <property type="match status" value="1"/>
</dbReference>
<organism evidence="2 3">
    <name type="scientific">Thermanaerothrix solaris</name>
    <dbReference type="NCBI Taxonomy" id="3058434"/>
    <lineage>
        <taxon>Bacteria</taxon>
        <taxon>Bacillati</taxon>
        <taxon>Chloroflexota</taxon>
        <taxon>Anaerolineae</taxon>
        <taxon>Anaerolineales</taxon>
        <taxon>Anaerolineaceae</taxon>
        <taxon>Thermanaerothrix</taxon>
    </lineage>
</organism>
<evidence type="ECO:0000259" key="1">
    <source>
        <dbReference type="Pfam" id="PF03551"/>
    </source>
</evidence>
<evidence type="ECO:0000313" key="2">
    <source>
        <dbReference type="EMBL" id="MDT8898985.1"/>
    </source>
</evidence>
<protein>
    <submittedName>
        <fullName evidence="2">Helix-turn-helix transcriptional regulator</fullName>
    </submittedName>
</protein>
<reference evidence="2 3" key="1">
    <citation type="submission" date="2023-07" db="EMBL/GenBank/DDBJ databases">
        <title>Novel species of Thermanaerothrix with wide hydrolytic capabilities.</title>
        <authorList>
            <person name="Zayulina K.S."/>
            <person name="Podosokorskaya O.A."/>
            <person name="Elcheninov A.G."/>
        </authorList>
    </citation>
    <scope>NUCLEOTIDE SEQUENCE [LARGE SCALE GENOMIC DNA]</scope>
    <source>
        <strain evidence="2 3">4228-RoL</strain>
    </source>
</reference>
<comment type="caution">
    <text evidence="2">The sequence shown here is derived from an EMBL/GenBank/DDBJ whole genome shotgun (WGS) entry which is preliminary data.</text>
</comment>
<dbReference type="InterPro" id="IPR005149">
    <property type="entry name" value="Tscrpt_reg_PadR_N"/>
</dbReference>
<dbReference type="PANTHER" id="PTHR33169">
    <property type="entry name" value="PADR-FAMILY TRANSCRIPTIONAL REGULATOR"/>
    <property type="match status" value="1"/>
</dbReference>
<dbReference type="SUPFAM" id="SSF46785">
    <property type="entry name" value="Winged helix' DNA-binding domain"/>
    <property type="match status" value="1"/>
</dbReference>
<feature type="domain" description="Transcription regulator PadR N-terminal" evidence="1">
    <location>
        <begin position="13"/>
        <end position="84"/>
    </location>
</feature>
<name>A0ABU3NQ78_9CHLR</name>
<gene>
    <name evidence="2" type="ORF">QYE77_11990</name>
</gene>
<sequence>MPLPEDEANELLLLGLLRRGPTHGYALNVLIAHDWDTCAALKKPTAYYLLKRMAQKGWVTWNKDHPARGLQRRIYRLTPEGEHAFWQLLRKNLSDYHPIYFAGDIGLSFLDALSPHEARDLLQKRLAQIQARRLALENAPAHAGAAALALEHQRYHLAAEAHWLEHVLETLTTYISSQEDIHGYPQPDSIEPA</sequence>
<dbReference type="PANTHER" id="PTHR33169:SF27">
    <property type="entry name" value="TRANSCRIPTIONAL REGULATOR PADR FAMILY PROTEIN"/>
    <property type="match status" value="1"/>
</dbReference>
<dbReference type="RefSeq" id="WP_315625660.1">
    <property type="nucleotide sequence ID" value="NZ_JAUHMF010000002.1"/>
</dbReference>
<keyword evidence="3" id="KW-1185">Reference proteome</keyword>
<dbReference type="Proteomes" id="UP001254165">
    <property type="component" value="Unassembled WGS sequence"/>
</dbReference>
<dbReference type="InterPro" id="IPR036388">
    <property type="entry name" value="WH-like_DNA-bd_sf"/>
</dbReference>
<dbReference type="EMBL" id="JAUHMF010000002">
    <property type="protein sequence ID" value="MDT8898985.1"/>
    <property type="molecule type" value="Genomic_DNA"/>
</dbReference>